<dbReference type="EMBL" id="FMTM01000008">
    <property type="protein sequence ID" value="SCW77647.1"/>
    <property type="molecule type" value="Genomic_DNA"/>
</dbReference>
<reference evidence="2 3" key="1">
    <citation type="submission" date="2016-10" db="EMBL/GenBank/DDBJ databases">
        <authorList>
            <person name="de Groot N.N."/>
        </authorList>
    </citation>
    <scope>NUCLEOTIDE SEQUENCE [LARGE SCALE GENOMIC DNA]</scope>
    <source>
        <strain evidence="2 3">CGMCC 1.3401</strain>
    </source>
</reference>
<evidence type="ECO:0000313" key="3">
    <source>
        <dbReference type="Proteomes" id="UP000199542"/>
    </source>
</evidence>
<accession>A0A1G4T8X6</accession>
<dbReference type="Proteomes" id="UP000199542">
    <property type="component" value="Unassembled WGS sequence"/>
</dbReference>
<proteinExistence type="predicted"/>
<sequence>MTSACICGVCSHLLCMTNGKDNSRNPREKRFGIDHTTGKLVLGSLHIPLPRSRIARVFIGVLLIFCGILGFLPVLGFWMIPLGFIVLSHDLPFARRWRRRFSIWWHRRNTSTG</sequence>
<organism evidence="2 3">
    <name type="scientific">Rhizobium mongolense subsp. loessense</name>
    <dbReference type="NCBI Taxonomy" id="158890"/>
    <lineage>
        <taxon>Bacteria</taxon>
        <taxon>Pseudomonadati</taxon>
        <taxon>Pseudomonadota</taxon>
        <taxon>Alphaproteobacteria</taxon>
        <taxon>Hyphomicrobiales</taxon>
        <taxon>Rhizobiaceae</taxon>
        <taxon>Rhizobium/Agrobacterium group</taxon>
        <taxon>Rhizobium</taxon>
    </lineage>
</organism>
<keyword evidence="1" id="KW-0812">Transmembrane</keyword>
<feature type="transmembrane region" description="Helical" evidence="1">
    <location>
        <begin position="54"/>
        <end position="87"/>
    </location>
</feature>
<dbReference type="AlphaFoldDB" id="A0A1G4T8X6"/>
<evidence type="ECO:0000313" key="2">
    <source>
        <dbReference type="EMBL" id="SCW77647.1"/>
    </source>
</evidence>
<evidence type="ECO:0000256" key="1">
    <source>
        <dbReference type="SAM" id="Phobius"/>
    </source>
</evidence>
<keyword evidence="1" id="KW-0472">Membrane</keyword>
<name>A0A1G4T8X6_9HYPH</name>
<protein>
    <submittedName>
        <fullName evidence="2">Uncharacterized protein</fullName>
    </submittedName>
</protein>
<gene>
    <name evidence="2" type="ORF">SAMN02927900_04847</name>
</gene>
<keyword evidence="1" id="KW-1133">Transmembrane helix</keyword>